<evidence type="ECO:0000256" key="9">
    <source>
        <dbReference type="ARBA" id="ARBA00022889"/>
    </source>
</evidence>
<dbReference type="GeneID" id="107217912"/>
<evidence type="ECO:0000256" key="3">
    <source>
        <dbReference type="ARBA" id="ARBA00022530"/>
    </source>
</evidence>
<keyword evidence="7" id="KW-0106">Calcium</keyword>
<keyword evidence="3" id="KW-0272">Extracellular matrix</keyword>
<dbReference type="Pfam" id="PF07474">
    <property type="entry name" value="G2F"/>
    <property type="match status" value="1"/>
</dbReference>
<keyword evidence="6" id="KW-0677">Repeat</keyword>
<dbReference type="PROSITE" id="PS00010">
    <property type="entry name" value="ASX_HYDROXYL"/>
    <property type="match status" value="1"/>
</dbReference>
<keyword evidence="9" id="KW-0130">Cell adhesion</keyword>
<keyword evidence="11" id="KW-0325">Glycoprotein</keyword>
<feature type="disulfide bond" evidence="12">
    <location>
        <begin position="915"/>
        <end position="932"/>
    </location>
</feature>
<dbReference type="Gene3D" id="2.120.10.30">
    <property type="entry name" value="TolB, C-terminal domain"/>
    <property type="match status" value="1"/>
</dbReference>
<evidence type="ECO:0000259" key="16">
    <source>
        <dbReference type="PROSITE" id="PS50993"/>
    </source>
</evidence>
<comment type="subcellular location">
    <subcellularLocation>
        <location evidence="1">Secreted</location>
        <location evidence="1">Extracellular space</location>
        <location evidence="1">Extracellular matrix</location>
        <location evidence="1">Basement membrane</location>
    </subcellularLocation>
</comment>
<evidence type="ECO:0000256" key="4">
    <source>
        <dbReference type="ARBA" id="ARBA00022536"/>
    </source>
</evidence>
<evidence type="ECO:0000259" key="15">
    <source>
        <dbReference type="PROSITE" id="PS50026"/>
    </source>
</evidence>
<keyword evidence="4 12" id="KW-0245">EGF-like domain</keyword>
<sequence>MVTGCAWTSVLLALVACLEPLSAHETYQRPFYAYALGKTLEPTTDGQLKTVQVKLKTPISFYDYVYDTIYVNGNGVLSFLAPMQMFFNIPFPLNYPVIAPLYTHVDTRGSGVVYWEETEDPSRISQAGEIVRDSFTDAPDFYPISLLIVTWENVGYYNAKSDKKNTYQVVISSNGTHSYAEFLYAPQGIQWIQADSHPGGLPDARAQAGVVSRDGRMYTLKDSGSDQVVNLDKWSNIGEPGKWVLGIGPINDLANVRLPDNIQDVPANNEIPSCVTDGTSCHSRAECVDYSQGFCCVCKTGYFGNGKFCQQNDLPLRAVGKVTGFVNNEEFPAKDLQCYVQTKDGRTYTAMSRVPELIGPRSQLLSNLGSVLGWLFAKPIENTKNGYQITGGVFNMTASMIFTNTGDNVTITSRYLGLDVFGQLKMETNIRGSLPYLAPEARIEYEDHDELYTKTQPGTIISQTNRSYKLIGESGIEHPFTQSIAITYQPCQYAPNEGEENTVRLKFSRGLISYEAKEQIIRFAMNTKVAPLEEEDPCIKGKFHCGDHSSCIVEGDDYKCVCNPGYQYLYEADGSLHCVDVNECTSGIHTCSPDANCINNEGSHVCQCLDGYEGDGRTCERMPTCADKDCGDYAECTIVEGLPHCSCIWGYEQTDDGCYPIQELNCGDKMCSPYAYCSENDATQTTECICDSGTVGDGYTCELELDIETTTPTWVTEAQPIPQCSLNQCWCPVEGWEYQDDHTCIQANRGYNSSTEGQDRTEISTTYDGTDEDLSPRPQPQCLPEIGRCICPLGYAYDPQRDICVPQPGYKHETMGSSGYQLSCNVLNICDAYAQCVYLPESQGIYKCQCNAGYEGDGYECRKIEVDCLQTDICDPNATCRPDDSANSKCVCNSGFEGDGTICTPIDECSENLDCGQNQECRYNPTTSRYTCDCLRGFNRVDDVCMIADCSSNPSQCHLNAHCVSKAEGGFTCACISGYNGDGFQDCRPDHVGCNIINNCGRDAVCGYDSAATNYACQCKPGFFGDGFTCLPESSCRRDSSLCSVDATCVPAGENQFTCVCNAGFTGNGADCRTIPQFDSNILLINQGVAMLKIPFFPTPNNPGSPIAITSSQVAEGLDIDCSAGRAYWSDISGNKISSMMYNGSDSQVFVTDVSAAEGIAIDWVSRNAFWTDSNKKTVEVANLDTRKRKVLVSEGLVNPRGITAHPYRGKIFWSDWNRASPKLEWANEDGTGRAIFMQNEFVKLPNSLAIDWSTDELCWADAGSFSLNCANIDTRTVRIVAEKLSYPFGLAISQNHYYWTDWTTHKIEVASKNTGKRDKALRVPPGGSGKLYGIVAVPEYCPRVSNVCQYEFGRCNSEQLCLPDGEGGRTCACADNASGPCTDEYQSR</sequence>
<dbReference type="SUPFAM" id="SSF54511">
    <property type="entry name" value="GFP-like"/>
    <property type="match status" value="1"/>
</dbReference>
<reference evidence="19" key="1">
    <citation type="submission" date="2025-08" db="UniProtKB">
        <authorList>
            <consortium name="RefSeq"/>
        </authorList>
    </citation>
    <scope>IDENTIFICATION</scope>
    <source>
        <tissue evidence="19">Thorax and Abdomen</tissue>
    </source>
</reference>
<evidence type="ECO:0000256" key="12">
    <source>
        <dbReference type="PROSITE-ProRule" id="PRU00076"/>
    </source>
</evidence>
<dbReference type="PROSITE" id="PS50993">
    <property type="entry name" value="NIDOGEN_G2"/>
    <property type="match status" value="1"/>
</dbReference>
<organism evidence="18 19">
    <name type="scientific">Neodiprion lecontei</name>
    <name type="common">Redheaded pine sawfly</name>
    <dbReference type="NCBI Taxonomy" id="441921"/>
    <lineage>
        <taxon>Eukaryota</taxon>
        <taxon>Metazoa</taxon>
        <taxon>Ecdysozoa</taxon>
        <taxon>Arthropoda</taxon>
        <taxon>Hexapoda</taxon>
        <taxon>Insecta</taxon>
        <taxon>Pterygota</taxon>
        <taxon>Neoptera</taxon>
        <taxon>Endopterygota</taxon>
        <taxon>Hymenoptera</taxon>
        <taxon>Tenthredinoidea</taxon>
        <taxon>Diprionidae</taxon>
        <taxon>Diprioninae</taxon>
        <taxon>Neodiprion</taxon>
    </lineage>
</organism>
<evidence type="ECO:0000313" key="18">
    <source>
        <dbReference type="Proteomes" id="UP000829291"/>
    </source>
</evidence>
<evidence type="ECO:0000256" key="2">
    <source>
        <dbReference type="ARBA" id="ARBA00022525"/>
    </source>
</evidence>
<dbReference type="PROSITE" id="PS51120">
    <property type="entry name" value="LDLRB"/>
    <property type="match status" value="3"/>
</dbReference>
<dbReference type="Pfam" id="PF00058">
    <property type="entry name" value="Ldl_recept_b"/>
    <property type="match status" value="3"/>
</dbReference>
<dbReference type="InterPro" id="IPR024731">
    <property type="entry name" value="NELL2-like_EGF"/>
</dbReference>
<feature type="repeat" description="LDL-receptor class B" evidence="13">
    <location>
        <begin position="1167"/>
        <end position="1209"/>
    </location>
</feature>
<name>A0ABM3FVA3_NEOLC</name>
<accession>A0ABM3FVA3</accession>
<evidence type="ECO:0000256" key="6">
    <source>
        <dbReference type="ARBA" id="ARBA00022737"/>
    </source>
</evidence>
<dbReference type="RefSeq" id="XP_046591947.1">
    <property type="nucleotide sequence ID" value="XM_046735991.1"/>
</dbReference>
<evidence type="ECO:0000256" key="13">
    <source>
        <dbReference type="PROSITE-ProRule" id="PRU00461"/>
    </source>
</evidence>
<dbReference type="Gene3D" id="2.40.155.10">
    <property type="entry name" value="Green fluorescent protein"/>
    <property type="match status" value="1"/>
</dbReference>
<dbReference type="InterPro" id="IPR006605">
    <property type="entry name" value="G2_nidogen/fibulin_G2F"/>
</dbReference>
<dbReference type="PROSITE" id="PS01186">
    <property type="entry name" value="EGF_2"/>
    <property type="match status" value="4"/>
</dbReference>
<dbReference type="PANTHER" id="PTHR46513:SF13">
    <property type="entry name" value="EGF-LIKE DOMAIN-CONTAINING PROTEIN"/>
    <property type="match status" value="1"/>
</dbReference>
<evidence type="ECO:0000256" key="10">
    <source>
        <dbReference type="ARBA" id="ARBA00023157"/>
    </source>
</evidence>
<dbReference type="SUPFAM" id="SSF63825">
    <property type="entry name" value="YWTD domain"/>
    <property type="match status" value="1"/>
</dbReference>
<dbReference type="InterPro" id="IPR050778">
    <property type="entry name" value="Cueball_EGF_LRP_Nidogen"/>
</dbReference>
<dbReference type="InterPro" id="IPR000033">
    <property type="entry name" value="LDLR_classB_rpt"/>
</dbReference>
<dbReference type="Pfam" id="PF12947">
    <property type="entry name" value="EGF_3"/>
    <property type="match status" value="4"/>
</dbReference>
<feature type="disulfide bond" evidence="12">
    <location>
        <begin position="1000"/>
        <end position="1017"/>
    </location>
</feature>
<feature type="chain" id="PRO_5047161365" evidence="14">
    <location>
        <begin position="24"/>
        <end position="1389"/>
    </location>
</feature>
<dbReference type="InterPro" id="IPR011042">
    <property type="entry name" value="6-blade_b-propeller_TolB-like"/>
</dbReference>
<dbReference type="InterPro" id="IPR009030">
    <property type="entry name" value="Growth_fac_rcpt_cys_sf"/>
</dbReference>
<evidence type="ECO:0000256" key="11">
    <source>
        <dbReference type="ARBA" id="ARBA00023180"/>
    </source>
</evidence>
<keyword evidence="5 14" id="KW-0732">Signal</keyword>
<gene>
    <name evidence="19" type="primary">LOC107217912</name>
</gene>
<dbReference type="PANTHER" id="PTHR46513">
    <property type="entry name" value="VITELLOGENIN RECEPTOR-LIKE PROTEIN-RELATED-RELATED"/>
    <property type="match status" value="1"/>
</dbReference>
<feature type="domain" description="EGF-like" evidence="15">
    <location>
        <begin position="990"/>
        <end position="1029"/>
    </location>
</feature>
<dbReference type="PROSITE" id="PS51220">
    <property type="entry name" value="NIDO"/>
    <property type="match status" value="1"/>
</dbReference>
<proteinExistence type="predicted"/>
<feature type="repeat" description="LDL-receptor class B" evidence="13">
    <location>
        <begin position="1125"/>
        <end position="1166"/>
    </location>
</feature>
<dbReference type="InterPro" id="IPR000742">
    <property type="entry name" value="EGF"/>
</dbReference>
<dbReference type="SMART" id="SM00135">
    <property type="entry name" value="LY"/>
    <property type="match status" value="5"/>
</dbReference>
<dbReference type="Proteomes" id="UP000829291">
    <property type="component" value="Chromosome 3"/>
</dbReference>
<feature type="domain" description="EGF-like" evidence="15">
    <location>
        <begin position="946"/>
        <end position="985"/>
    </location>
</feature>
<dbReference type="InterPro" id="IPR003886">
    <property type="entry name" value="NIDO_dom"/>
</dbReference>
<evidence type="ECO:0000256" key="5">
    <source>
        <dbReference type="ARBA" id="ARBA00022729"/>
    </source>
</evidence>
<dbReference type="PROSITE" id="PS50026">
    <property type="entry name" value="EGF_3"/>
    <property type="match status" value="8"/>
</dbReference>
<evidence type="ECO:0000256" key="7">
    <source>
        <dbReference type="ARBA" id="ARBA00022837"/>
    </source>
</evidence>
<evidence type="ECO:0000256" key="1">
    <source>
        <dbReference type="ARBA" id="ARBA00004302"/>
    </source>
</evidence>
<feature type="signal peptide" evidence="14">
    <location>
        <begin position="1"/>
        <end position="23"/>
    </location>
</feature>
<dbReference type="InterPro" id="IPR000152">
    <property type="entry name" value="EGF-type_Asp/Asn_hydroxyl_site"/>
</dbReference>
<dbReference type="InterPro" id="IPR001881">
    <property type="entry name" value="EGF-like_Ca-bd_dom"/>
</dbReference>
<dbReference type="SMART" id="SM00181">
    <property type="entry name" value="EGF"/>
    <property type="match status" value="11"/>
</dbReference>
<evidence type="ECO:0000259" key="17">
    <source>
        <dbReference type="PROSITE" id="PS51220"/>
    </source>
</evidence>
<comment type="caution">
    <text evidence="12">Lacks conserved residue(s) required for the propagation of feature annotation.</text>
</comment>
<dbReference type="Gene3D" id="2.10.25.10">
    <property type="entry name" value="Laminin"/>
    <property type="match status" value="7"/>
</dbReference>
<dbReference type="SUPFAM" id="SSF57184">
    <property type="entry name" value="Growth factor receptor domain"/>
    <property type="match status" value="2"/>
</dbReference>
<dbReference type="InterPro" id="IPR009017">
    <property type="entry name" value="GFP"/>
</dbReference>
<feature type="domain" description="EGF-like" evidence="15">
    <location>
        <begin position="270"/>
        <end position="310"/>
    </location>
</feature>
<dbReference type="SMART" id="SM00539">
    <property type="entry name" value="NIDO"/>
    <property type="match status" value="1"/>
</dbReference>
<evidence type="ECO:0000256" key="8">
    <source>
        <dbReference type="ARBA" id="ARBA00022869"/>
    </source>
</evidence>
<feature type="domain" description="EGF-like" evidence="15">
    <location>
        <begin position="905"/>
        <end position="944"/>
    </location>
</feature>
<feature type="domain" description="EGF-like" evidence="15">
    <location>
        <begin position="1032"/>
        <end position="1073"/>
    </location>
</feature>
<feature type="domain" description="EGF-like" evidence="15">
    <location>
        <begin position="820"/>
        <end position="860"/>
    </location>
</feature>
<keyword evidence="8" id="KW-0084">Basement membrane</keyword>
<keyword evidence="10 12" id="KW-1015">Disulfide bond</keyword>
<feature type="domain" description="EGF-like" evidence="15">
    <location>
        <begin position="580"/>
        <end position="620"/>
    </location>
</feature>
<feature type="domain" description="Nidogen G2 beta-barrel" evidence="16">
    <location>
        <begin position="314"/>
        <end position="539"/>
    </location>
</feature>
<keyword evidence="2" id="KW-0964">Secreted</keyword>
<evidence type="ECO:0000256" key="14">
    <source>
        <dbReference type="SAM" id="SignalP"/>
    </source>
</evidence>
<keyword evidence="18" id="KW-1185">Reference proteome</keyword>
<dbReference type="SMART" id="SM00179">
    <property type="entry name" value="EGF_CA"/>
    <property type="match status" value="6"/>
</dbReference>
<dbReference type="SMART" id="SM00682">
    <property type="entry name" value="G2F"/>
    <property type="match status" value="1"/>
</dbReference>
<feature type="domain" description="NIDO" evidence="17">
    <location>
        <begin position="100"/>
        <end position="250"/>
    </location>
</feature>
<feature type="domain" description="EGF-like" evidence="15">
    <location>
        <begin position="864"/>
        <end position="904"/>
    </location>
</feature>
<dbReference type="CDD" id="cd00054">
    <property type="entry name" value="EGF_CA"/>
    <property type="match status" value="1"/>
</dbReference>
<protein>
    <submittedName>
        <fullName evidence="19">Nidogen isoform X1</fullName>
    </submittedName>
</protein>
<evidence type="ECO:0000313" key="19">
    <source>
        <dbReference type="RefSeq" id="XP_046591947.1"/>
    </source>
</evidence>
<feature type="repeat" description="LDL-receptor class B" evidence="13">
    <location>
        <begin position="1210"/>
        <end position="1255"/>
    </location>
</feature>
<dbReference type="Pfam" id="PF06119">
    <property type="entry name" value="NIDO"/>
    <property type="match status" value="1"/>
</dbReference>